<keyword evidence="2" id="KW-0964">Secreted</keyword>
<reference evidence="7" key="1">
    <citation type="submission" date="2012-12" db="EMBL/GenBank/DDBJ databases">
        <authorList>
            <person name="Hellsten U."/>
            <person name="Grimwood J."/>
            <person name="Chapman J.A."/>
            <person name="Shapiro H."/>
            <person name="Aerts A."/>
            <person name="Otillar R.P."/>
            <person name="Terry A.Y."/>
            <person name="Boore J.L."/>
            <person name="Simakov O."/>
            <person name="Marletaz F."/>
            <person name="Cho S.-J."/>
            <person name="Edsinger-Gonzales E."/>
            <person name="Havlak P."/>
            <person name="Kuo D.-H."/>
            <person name="Larsson T."/>
            <person name="Lv J."/>
            <person name="Arendt D."/>
            <person name="Savage R."/>
            <person name="Osoegawa K."/>
            <person name="de Jong P."/>
            <person name="Lindberg D.R."/>
            <person name="Seaver E.C."/>
            <person name="Weisblat D.A."/>
            <person name="Putnam N.H."/>
            <person name="Grigoriev I.V."/>
            <person name="Rokhsar D.S."/>
        </authorList>
    </citation>
    <scope>NUCLEOTIDE SEQUENCE</scope>
    <source>
        <strain evidence="7">I ESC-2004</strain>
    </source>
</reference>
<organism evidence="5">
    <name type="scientific">Capitella teleta</name>
    <name type="common">Polychaete worm</name>
    <dbReference type="NCBI Taxonomy" id="283909"/>
    <lineage>
        <taxon>Eukaryota</taxon>
        <taxon>Metazoa</taxon>
        <taxon>Spiralia</taxon>
        <taxon>Lophotrochozoa</taxon>
        <taxon>Annelida</taxon>
        <taxon>Polychaeta</taxon>
        <taxon>Sedentaria</taxon>
        <taxon>Scolecida</taxon>
        <taxon>Capitellidae</taxon>
        <taxon>Capitella</taxon>
    </lineage>
</organism>
<dbReference type="Pfam" id="PF05986">
    <property type="entry name" value="ADAMTS_spacer1"/>
    <property type="match status" value="1"/>
</dbReference>
<evidence type="ECO:0000256" key="1">
    <source>
        <dbReference type="ARBA" id="ARBA00004613"/>
    </source>
</evidence>
<protein>
    <submittedName>
        <fullName evidence="5 6">Uncharacterized protein</fullName>
    </submittedName>
</protein>
<reference evidence="5 7" key="2">
    <citation type="journal article" date="2013" name="Nature">
        <title>Insights into bilaterian evolution from three spiralian genomes.</title>
        <authorList>
            <person name="Simakov O."/>
            <person name="Marletaz F."/>
            <person name="Cho S.J."/>
            <person name="Edsinger-Gonzales E."/>
            <person name="Havlak P."/>
            <person name="Hellsten U."/>
            <person name="Kuo D.H."/>
            <person name="Larsson T."/>
            <person name="Lv J."/>
            <person name="Arendt D."/>
            <person name="Savage R."/>
            <person name="Osoegawa K."/>
            <person name="de Jong P."/>
            <person name="Grimwood J."/>
            <person name="Chapman J.A."/>
            <person name="Shapiro H."/>
            <person name="Aerts A."/>
            <person name="Otillar R.P."/>
            <person name="Terry A.Y."/>
            <person name="Boore J.L."/>
            <person name="Grigoriev I.V."/>
            <person name="Lindberg D.R."/>
            <person name="Seaver E.C."/>
            <person name="Weisblat D.A."/>
            <person name="Putnam N.H."/>
            <person name="Rokhsar D.S."/>
        </authorList>
    </citation>
    <scope>NUCLEOTIDE SEQUENCE</scope>
    <source>
        <strain evidence="5 7">I ESC-2004</strain>
    </source>
</reference>
<dbReference type="PANTHER" id="PTHR13723:SF317">
    <property type="entry name" value="ADAMTS_ADAMTS-LIKE SPACER 1 DOMAIN-CONTAINING PROTEIN"/>
    <property type="match status" value="1"/>
</dbReference>
<feature type="non-terminal residue" evidence="5">
    <location>
        <position position="1"/>
    </location>
</feature>
<evidence type="ECO:0000259" key="4">
    <source>
        <dbReference type="Pfam" id="PF19236"/>
    </source>
</evidence>
<sequence>DRRASQCQSHDGDVIQGQSYTWIPFYGGNNPCSLSCIAKGFNFYYQFGNTIDGTTCNHGNQVGVCLKGTCQTIGCDGAIGSAAEMDNCLVCGGENKQCAHYKSVYLHKLKPDAYKHIITIPPGATRVNFTEVGRNYLALADLDGVYLLNGRWKIHWPGRIQAGNTTMYYSRHRHREEITIPGPTHESLKVMVCNRPSNGIPLRLS</sequence>
<dbReference type="PANTHER" id="PTHR13723">
    <property type="entry name" value="ADAMTS A DISINTEGRIN AND METALLOPROTEASE WITH THROMBOSPONDIN MOTIFS PROTEASE"/>
    <property type="match status" value="1"/>
</dbReference>
<reference evidence="6" key="3">
    <citation type="submission" date="2015-06" db="UniProtKB">
        <authorList>
            <consortium name="EnsemblMetazoa"/>
        </authorList>
    </citation>
    <scope>IDENTIFICATION</scope>
</reference>
<dbReference type="EMBL" id="KB305580">
    <property type="protein sequence ID" value="ELU00923.1"/>
    <property type="molecule type" value="Genomic_DNA"/>
</dbReference>
<evidence type="ECO:0000259" key="3">
    <source>
        <dbReference type="Pfam" id="PF05986"/>
    </source>
</evidence>
<dbReference type="EnsemblMetazoa" id="CapteT104904">
    <property type="protein sequence ID" value="CapteP104904"/>
    <property type="gene ID" value="CapteG104904"/>
</dbReference>
<dbReference type="InterPro" id="IPR045371">
    <property type="entry name" value="ADAMTS_CR_3"/>
</dbReference>
<dbReference type="STRING" id="283909.R7UAW5"/>
<evidence type="ECO:0000313" key="5">
    <source>
        <dbReference type="EMBL" id="ELU00923.1"/>
    </source>
</evidence>
<proteinExistence type="predicted"/>
<feature type="domain" description="ADAMTS/ADAMTS-like Spacer 1" evidence="3">
    <location>
        <begin position="104"/>
        <end position="195"/>
    </location>
</feature>
<dbReference type="GO" id="GO:0030198">
    <property type="term" value="P:extracellular matrix organization"/>
    <property type="evidence" value="ECO:0007669"/>
    <property type="project" value="InterPro"/>
</dbReference>
<accession>R7UAW5</accession>
<dbReference type="AlphaFoldDB" id="R7UAW5"/>
<keyword evidence="7" id="KW-1185">Reference proteome</keyword>
<evidence type="ECO:0000313" key="7">
    <source>
        <dbReference type="Proteomes" id="UP000014760"/>
    </source>
</evidence>
<dbReference type="Pfam" id="PF19236">
    <property type="entry name" value="ADAMTS_CR_3"/>
    <property type="match status" value="1"/>
</dbReference>
<dbReference type="InterPro" id="IPR010294">
    <property type="entry name" value="ADAMTS_spacer1"/>
</dbReference>
<dbReference type="OMA" id="HNINIFT"/>
<dbReference type="GO" id="GO:0006508">
    <property type="term" value="P:proteolysis"/>
    <property type="evidence" value="ECO:0007669"/>
    <property type="project" value="TreeGrafter"/>
</dbReference>
<dbReference type="GO" id="GO:0031012">
    <property type="term" value="C:extracellular matrix"/>
    <property type="evidence" value="ECO:0007669"/>
    <property type="project" value="TreeGrafter"/>
</dbReference>
<dbReference type="PRINTS" id="PR01857">
    <property type="entry name" value="ADAMTSFAMILY"/>
</dbReference>
<dbReference type="Gene3D" id="2.60.120.830">
    <property type="match status" value="1"/>
</dbReference>
<feature type="domain" description="ADAMTS/ADAMTS-like cysteine-rich" evidence="4">
    <location>
        <begin position="22"/>
        <end position="98"/>
    </location>
</feature>
<dbReference type="InterPro" id="IPR050439">
    <property type="entry name" value="ADAMTS_ADAMTS-like"/>
</dbReference>
<gene>
    <name evidence="5" type="ORF">CAPTEDRAFT_104904</name>
</gene>
<evidence type="ECO:0000256" key="2">
    <source>
        <dbReference type="ARBA" id="ARBA00022525"/>
    </source>
</evidence>
<dbReference type="InterPro" id="IPR013273">
    <property type="entry name" value="ADAMTS/ADAMTS-like"/>
</dbReference>
<dbReference type="GO" id="GO:0005576">
    <property type="term" value="C:extracellular region"/>
    <property type="evidence" value="ECO:0007669"/>
    <property type="project" value="UniProtKB-SubCell"/>
</dbReference>
<evidence type="ECO:0000313" key="6">
    <source>
        <dbReference type="EnsemblMetazoa" id="CapteP104904"/>
    </source>
</evidence>
<name>R7UAW5_CAPTE</name>
<dbReference type="OrthoDB" id="10035764at2759"/>
<dbReference type="Proteomes" id="UP000014760">
    <property type="component" value="Unassembled WGS sequence"/>
</dbReference>
<dbReference type="EMBL" id="AMQN01009512">
    <property type="status" value="NOT_ANNOTATED_CDS"/>
    <property type="molecule type" value="Genomic_DNA"/>
</dbReference>
<dbReference type="HOGENOM" id="CLU_073501_1_0_1"/>
<dbReference type="GO" id="GO:0004222">
    <property type="term" value="F:metalloendopeptidase activity"/>
    <property type="evidence" value="ECO:0007669"/>
    <property type="project" value="TreeGrafter"/>
</dbReference>
<comment type="subcellular location">
    <subcellularLocation>
        <location evidence="1">Secreted</location>
    </subcellularLocation>
</comment>